<keyword evidence="1" id="KW-0808">Transferase</keyword>
<dbReference type="Pfam" id="PF00856">
    <property type="entry name" value="SET"/>
    <property type="match status" value="1"/>
</dbReference>
<dbReference type="InterPro" id="IPR001214">
    <property type="entry name" value="SET_dom"/>
</dbReference>
<accession>G8BSV2</accession>
<dbReference type="OMA" id="WEGLIIC"/>
<dbReference type="Proteomes" id="UP000005666">
    <property type="component" value="Chromosome 4"/>
</dbReference>
<organism evidence="3 4">
    <name type="scientific">Tetrapisispora phaffii (strain ATCC 24235 / CBS 4417 / NBRC 1672 / NRRL Y-8282 / UCD 70-5)</name>
    <name type="common">Yeast</name>
    <name type="synonym">Fabospora phaffii</name>
    <dbReference type="NCBI Taxonomy" id="1071381"/>
    <lineage>
        <taxon>Eukaryota</taxon>
        <taxon>Fungi</taxon>
        <taxon>Dikarya</taxon>
        <taxon>Ascomycota</taxon>
        <taxon>Saccharomycotina</taxon>
        <taxon>Saccharomycetes</taxon>
        <taxon>Saccharomycetales</taxon>
        <taxon>Saccharomycetaceae</taxon>
        <taxon>Tetrapisispora</taxon>
    </lineage>
</organism>
<comment type="function">
    <text evidence="1">S-adenosyl-L-methionine-dependent protein-lysine N-methyltransferase that monomethylates 60S ribosomal protein L42.</text>
</comment>
<proteinExistence type="inferred from homology"/>
<gene>
    <name evidence="3" type="primary">TPHA0D02870</name>
    <name evidence="3" type="ordered locus">TPHA_0D02870</name>
</gene>
<dbReference type="GeneID" id="11534144"/>
<comment type="similarity">
    <text evidence="1">Belongs to the class V-like SAM-binding methyltransferase superfamily. Histone-lysine methyltransferase family. SETD6 subfamily.</text>
</comment>
<dbReference type="InterPro" id="IPR011383">
    <property type="entry name" value="N-lys_methylase_SETD6"/>
</dbReference>
<dbReference type="RefSeq" id="XP_003685357.1">
    <property type="nucleotide sequence ID" value="XM_003685309.1"/>
</dbReference>
<dbReference type="eggNOG" id="KOG1338">
    <property type="taxonomic scope" value="Eukaryota"/>
</dbReference>
<protein>
    <recommendedName>
        <fullName evidence="1">Ribosomal lysine N-methyltransferase 4</fullName>
        <ecNumber evidence="1">2.1.1.-</ecNumber>
    </recommendedName>
</protein>
<dbReference type="FunFam" id="3.90.1410.10:FF:000007">
    <property type="entry name" value="Ribosomal lysine N-methyltransferase 4"/>
    <property type="match status" value="1"/>
</dbReference>
<evidence type="ECO:0000256" key="1">
    <source>
        <dbReference type="PIRNR" id="PIRNR011771"/>
    </source>
</evidence>
<dbReference type="AlphaFoldDB" id="G8BSV2"/>
<dbReference type="InterPro" id="IPR046341">
    <property type="entry name" value="SET_dom_sf"/>
</dbReference>
<dbReference type="PROSITE" id="PS50280">
    <property type="entry name" value="SET"/>
    <property type="match status" value="1"/>
</dbReference>
<name>G8BSV2_TETPH</name>
<dbReference type="EC" id="2.1.1.-" evidence="1"/>
<dbReference type="HOGENOM" id="CLU_017135_0_0_1"/>
<comment type="subcellular location">
    <subcellularLocation>
        <location evidence="1">Nucleus</location>
    </subcellularLocation>
</comment>
<dbReference type="PANTHER" id="PTHR13271">
    <property type="entry name" value="UNCHARACTERIZED PUTATIVE METHYLTRANSFERASE"/>
    <property type="match status" value="1"/>
</dbReference>
<dbReference type="Gene3D" id="3.90.1410.10">
    <property type="entry name" value="set domain protein methyltransferase, domain 1"/>
    <property type="match status" value="1"/>
</dbReference>
<keyword evidence="1" id="KW-0949">S-adenosyl-L-methionine</keyword>
<dbReference type="PIRSF" id="PIRSF011771">
    <property type="entry name" value="RMS1_SET"/>
    <property type="match status" value="1"/>
</dbReference>
<dbReference type="KEGG" id="tpf:TPHA_0D02870"/>
<keyword evidence="1" id="KW-0489">Methyltransferase</keyword>
<dbReference type="OrthoDB" id="341421at2759"/>
<dbReference type="EMBL" id="HE612859">
    <property type="protein sequence ID" value="CCE62923.1"/>
    <property type="molecule type" value="Genomic_DNA"/>
</dbReference>
<dbReference type="GO" id="GO:0016279">
    <property type="term" value="F:protein-lysine N-methyltransferase activity"/>
    <property type="evidence" value="ECO:0007669"/>
    <property type="project" value="UniProtKB-UniRule"/>
</dbReference>
<evidence type="ECO:0000259" key="2">
    <source>
        <dbReference type="PROSITE" id="PS50280"/>
    </source>
</evidence>
<dbReference type="STRING" id="1071381.G8BSV2"/>
<dbReference type="GO" id="GO:0032259">
    <property type="term" value="P:methylation"/>
    <property type="evidence" value="ECO:0007669"/>
    <property type="project" value="UniProtKB-KW"/>
</dbReference>
<reference evidence="3 4" key="1">
    <citation type="journal article" date="2011" name="Proc. Natl. Acad. Sci. U.S.A.">
        <title>Evolutionary erosion of yeast sex chromosomes by mating-type switching accidents.</title>
        <authorList>
            <person name="Gordon J.L."/>
            <person name="Armisen D."/>
            <person name="Proux-Wera E."/>
            <person name="Oheigeartaigh S.S."/>
            <person name="Byrne K.P."/>
            <person name="Wolfe K.H."/>
        </authorList>
    </citation>
    <scope>NUCLEOTIDE SEQUENCE [LARGE SCALE GENOMIC DNA]</scope>
    <source>
        <strain evidence="4">ATCC 24235 / CBS 4417 / NBRC 1672 / NRRL Y-8282 / UCD 70-5</strain>
    </source>
</reference>
<keyword evidence="4" id="KW-1185">Reference proteome</keyword>
<dbReference type="PANTHER" id="PTHR13271:SF34">
    <property type="entry name" value="N-LYSINE METHYLTRANSFERASE SETD6"/>
    <property type="match status" value="1"/>
</dbReference>
<dbReference type="SUPFAM" id="SSF82199">
    <property type="entry name" value="SET domain"/>
    <property type="match status" value="1"/>
</dbReference>
<evidence type="ECO:0000313" key="4">
    <source>
        <dbReference type="Proteomes" id="UP000005666"/>
    </source>
</evidence>
<dbReference type="GO" id="GO:0005634">
    <property type="term" value="C:nucleus"/>
    <property type="evidence" value="ECO:0007669"/>
    <property type="project" value="UniProtKB-SubCell"/>
</dbReference>
<evidence type="ECO:0000313" key="3">
    <source>
        <dbReference type="EMBL" id="CCE62923.1"/>
    </source>
</evidence>
<sequence length="495" mass="57931">MVDHEYKNCTDEFWRWLHCVAKYSVSPKVRIEDFREINEGRCVVASEHIEKDEVLFEIPRDSILNVDTSELFKNHYEGYIDGKTVIEEIGLWETLILCLFYEMFVKKEESFWSQYFAVLPKATDFNTLMYWEDRELENLKPSFILERIGKDKSVAMHEKLMEFVEKNLDVIETSSFTWDRFLLVASIIMAYSFDIERGECDADEEEEEEEEDIERSLIKSMIPLADTLNADTKRCNANLIYDSGVLKMCAIKPIKANEQIYNTYGNHANFELLRRYGYVEVDGTLNDCGEISLTTIIDATIKYFGLNDSYKPVLQKVVNIIAESECIRELTEGEELCLDTYDLFENGEIMMEMVVMIQILCMFPQINCLDTMDKLDLENYVFRTTKLSIQLITGRSMVTKACDNVWQCALELRLKQYPIHSRREPMPVKGSVEKSELREFMAHKTLQSEFKSISNCILSIHKRFKIIPDAKLMKNIEKRKQNQNDDDNAKKRVKL</sequence>
<feature type="domain" description="SET" evidence="2">
    <location>
        <begin position="27"/>
        <end position="265"/>
    </location>
</feature>
<dbReference type="InterPro" id="IPR050600">
    <property type="entry name" value="SETD3_SETD6_MTase"/>
</dbReference>
<keyword evidence="1" id="KW-0539">Nucleus</keyword>